<feature type="transmembrane region" description="Helical" evidence="5">
    <location>
        <begin position="167"/>
        <end position="186"/>
    </location>
</feature>
<dbReference type="OrthoDB" id="252722at2759"/>
<dbReference type="InterPro" id="IPR027370">
    <property type="entry name" value="Znf-RING_euk"/>
</dbReference>
<dbReference type="SUPFAM" id="SSF57850">
    <property type="entry name" value="RING/U-box"/>
    <property type="match status" value="1"/>
</dbReference>
<name>A0A151MEU7_ALLMI</name>
<dbReference type="PANTHER" id="PTHR22791">
    <property type="entry name" value="RING-TYPE DOMAIN-CONTAINING PROTEIN"/>
    <property type="match status" value="1"/>
</dbReference>
<evidence type="ECO:0000313" key="8">
    <source>
        <dbReference type="Proteomes" id="UP000050525"/>
    </source>
</evidence>
<reference evidence="7 8" key="1">
    <citation type="journal article" date="2012" name="Genome Biol.">
        <title>Sequencing three crocodilian genomes to illuminate the evolution of archosaurs and amniotes.</title>
        <authorList>
            <person name="St John J.A."/>
            <person name="Braun E.L."/>
            <person name="Isberg S.R."/>
            <person name="Miles L.G."/>
            <person name="Chong A.Y."/>
            <person name="Gongora J."/>
            <person name="Dalzell P."/>
            <person name="Moran C."/>
            <person name="Bed'hom B."/>
            <person name="Abzhanov A."/>
            <person name="Burgess S.C."/>
            <person name="Cooksey A.M."/>
            <person name="Castoe T.A."/>
            <person name="Crawford N.G."/>
            <person name="Densmore L.D."/>
            <person name="Drew J.C."/>
            <person name="Edwards S.V."/>
            <person name="Faircloth B.C."/>
            <person name="Fujita M.K."/>
            <person name="Greenwold M.J."/>
            <person name="Hoffmann F.G."/>
            <person name="Howard J.M."/>
            <person name="Iguchi T."/>
            <person name="Janes D.E."/>
            <person name="Khan S.Y."/>
            <person name="Kohno S."/>
            <person name="de Koning A.J."/>
            <person name="Lance S.L."/>
            <person name="McCarthy F.M."/>
            <person name="McCormack J.E."/>
            <person name="Merchant M.E."/>
            <person name="Peterson D.G."/>
            <person name="Pollock D.D."/>
            <person name="Pourmand N."/>
            <person name="Raney B.J."/>
            <person name="Roessler K.A."/>
            <person name="Sanford J.R."/>
            <person name="Sawyer R.H."/>
            <person name="Schmidt C.J."/>
            <person name="Triplett E.W."/>
            <person name="Tuberville T.D."/>
            <person name="Venegas-Anaya M."/>
            <person name="Howard J.T."/>
            <person name="Jarvis E.D."/>
            <person name="Guillette L.J.Jr."/>
            <person name="Glenn T.C."/>
            <person name="Green R.E."/>
            <person name="Ray D.A."/>
        </authorList>
    </citation>
    <scope>NUCLEOTIDE SEQUENCE [LARGE SCALE GENOMIC DNA]</scope>
    <source>
        <strain evidence="7">KSC_2009_1</strain>
    </source>
</reference>
<keyword evidence="5" id="KW-0812">Transmembrane</keyword>
<evidence type="ECO:0000256" key="2">
    <source>
        <dbReference type="ARBA" id="ARBA00022771"/>
    </source>
</evidence>
<dbReference type="PROSITE" id="PS50089">
    <property type="entry name" value="ZF_RING_2"/>
    <property type="match status" value="1"/>
</dbReference>
<dbReference type="GO" id="GO:0016567">
    <property type="term" value="P:protein ubiquitination"/>
    <property type="evidence" value="ECO:0007669"/>
    <property type="project" value="TreeGrafter"/>
</dbReference>
<evidence type="ECO:0000256" key="4">
    <source>
        <dbReference type="PROSITE-ProRule" id="PRU00175"/>
    </source>
</evidence>
<gene>
    <name evidence="7" type="ORF">Y1Q_0005524</name>
</gene>
<dbReference type="Gene3D" id="3.30.40.10">
    <property type="entry name" value="Zinc/RING finger domain, C3HC4 (zinc finger)"/>
    <property type="match status" value="1"/>
</dbReference>
<organism evidence="7 8">
    <name type="scientific">Alligator mississippiensis</name>
    <name type="common">American alligator</name>
    <dbReference type="NCBI Taxonomy" id="8496"/>
    <lineage>
        <taxon>Eukaryota</taxon>
        <taxon>Metazoa</taxon>
        <taxon>Chordata</taxon>
        <taxon>Craniata</taxon>
        <taxon>Vertebrata</taxon>
        <taxon>Euteleostomi</taxon>
        <taxon>Archelosauria</taxon>
        <taxon>Archosauria</taxon>
        <taxon>Crocodylia</taxon>
        <taxon>Alligatoridae</taxon>
        <taxon>Alligatorinae</taxon>
        <taxon>Alligator</taxon>
    </lineage>
</organism>
<dbReference type="AlphaFoldDB" id="A0A151MEU7"/>
<keyword evidence="3" id="KW-0862">Zinc</keyword>
<keyword evidence="2 4" id="KW-0863">Zinc-finger</keyword>
<evidence type="ECO:0000256" key="5">
    <source>
        <dbReference type="SAM" id="Phobius"/>
    </source>
</evidence>
<dbReference type="InterPro" id="IPR051435">
    <property type="entry name" value="RING_finger_E3_ubiq-ligases"/>
</dbReference>
<dbReference type="PROSITE" id="PS00518">
    <property type="entry name" value="ZF_RING_1"/>
    <property type="match status" value="1"/>
</dbReference>
<proteinExistence type="predicted"/>
<protein>
    <submittedName>
        <fullName evidence="7">RING finger protein 223-like</fullName>
    </submittedName>
</protein>
<evidence type="ECO:0000256" key="3">
    <source>
        <dbReference type="ARBA" id="ARBA00022833"/>
    </source>
</evidence>
<dbReference type="SMART" id="SM00184">
    <property type="entry name" value="RING"/>
    <property type="match status" value="1"/>
</dbReference>
<keyword evidence="5" id="KW-0472">Membrane</keyword>
<keyword evidence="1" id="KW-0479">Metal-binding</keyword>
<keyword evidence="5" id="KW-1133">Transmembrane helix</keyword>
<evidence type="ECO:0000256" key="1">
    <source>
        <dbReference type="ARBA" id="ARBA00022723"/>
    </source>
</evidence>
<accession>A0A151MEU7</accession>
<dbReference type="InterPro" id="IPR017907">
    <property type="entry name" value="Znf_RING_CS"/>
</dbReference>
<dbReference type="KEGG" id="amj:106739496"/>
<comment type="caution">
    <text evidence="7">The sequence shown here is derived from an EMBL/GenBank/DDBJ whole genome shotgun (WGS) entry which is preliminary data.</text>
</comment>
<dbReference type="Pfam" id="PF13445">
    <property type="entry name" value="zf-RING_UBOX"/>
    <property type="match status" value="1"/>
</dbReference>
<dbReference type="InterPro" id="IPR001841">
    <property type="entry name" value="Znf_RING"/>
</dbReference>
<keyword evidence="8" id="KW-1185">Reference proteome</keyword>
<dbReference type="Proteomes" id="UP000050525">
    <property type="component" value="Unassembled WGS sequence"/>
</dbReference>
<dbReference type="PANTHER" id="PTHR22791:SF30">
    <property type="entry name" value="RING FINGER PROTEIN 223-LIKE"/>
    <property type="match status" value="1"/>
</dbReference>
<evidence type="ECO:0000313" key="7">
    <source>
        <dbReference type="EMBL" id="KYO23054.1"/>
    </source>
</evidence>
<dbReference type="EMBL" id="AKHW03006215">
    <property type="protein sequence ID" value="KYO23054.1"/>
    <property type="molecule type" value="Genomic_DNA"/>
</dbReference>
<dbReference type="GO" id="GO:0061630">
    <property type="term" value="F:ubiquitin protein ligase activity"/>
    <property type="evidence" value="ECO:0007669"/>
    <property type="project" value="TreeGrafter"/>
</dbReference>
<dbReference type="GO" id="GO:0008270">
    <property type="term" value="F:zinc ion binding"/>
    <property type="evidence" value="ECO:0007669"/>
    <property type="project" value="UniProtKB-KW"/>
</dbReference>
<evidence type="ECO:0000259" key="6">
    <source>
        <dbReference type="PROSITE" id="PS50089"/>
    </source>
</evidence>
<dbReference type="InterPro" id="IPR013083">
    <property type="entry name" value="Znf_RING/FYVE/PHD"/>
</dbReference>
<feature type="domain" description="RING-type" evidence="6">
    <location>
        <begin position="13"/>
        <end position="60"/>
    </location>
</feature>
<sequence length="187" mass="21321">MEPGEPQQPIPECPICYVPYDNIFQTPLLLPCSHTFCLECLSRLCVFLKQSQALQCPLCRASVSIPHGGVPNLLPNMAVITQFPPWMQTLQEVWLDGYKLYCIQKPLSSGQVSASEESPEMLITVELLRNPAPRDTHLADLIHVHRPLRLSVCRQLCHALWEYRIRVFWVTVLLGILTVLLMSLIYK</sequence>